<dbReference type="RefSeq" id="WP_377154318.1">
    <property type="nucleotide sequence ID" value="NZ_JBHSAF010000015.1"/>
</dbReference>
<protein>
    <submittedName>
        <fullName evidence="3">SirB1 family protein</fullName>
    </submittedName>
</protein>
<dbReference type="Pfam" id="PF13371">
    <property type="entry name" value="TPR_9"/>
    <property type="match status" value="1"/>
</dbReference>
<dbReference type="Pfam" id="PF13369">
    <property type="entry name" value="Transglut_core2"/>
    <property type="match status" value="1"/>
</dbReference>
<evidence type="ECO:0000313" key="3">
    <source>
        <dbReference type="EMBL" id="MFC3914870.1"/>
    </source>
</evidence>
<sequence length="267" mass="30029">MNFYPTIDVEQMELALMVAEDLQPEQAPLVPGLLALRQIRASVVEQISVQQTEAARIEQLGRIFYQTLGFAVDDEGYFHPDNCLLSLVLQRRRGNPLTLGILLLHLARTLEIPADGICFPGQFLLRLGAEAKAVILDPLDGQHLDRHGLEWRLRGVQGNLARLTADHLQGASQTAILHRLLTVAKGSYLQARLLPQALRCSELLLILHPDDPYEVRDRGLVYQQLECDQQAVNDLQYFIAHCPTDPARGLLQEQVTRLQQRAPTTFH</sequence>
<dbReference type="InterPro" id="IPR032698">
    <property type="entry name" value="SirB1_N"/>
</dbReference>
<reference evidence="4" key="1">
    <citation type="journal article" date="2019" name="Int. J. Syst. Evol. Microbiol.">
        <title>The Global Catalogue of Microorganisms (GCM) 10K type strain sequencing project: providing services to taxonomists for standard genome sequencing and annotation.</title>
        <authorList>
            <consortium name="The Broad Institute Genomics Platform"/>
            <consortium name="The Broad Institute Genome Sequencing Center for Infectious Disease"/>
            <person name="Wu L."/>
            <person name="Ma J."/>
        </authorList>
    </citation>
    <scope>NUCLEOTIDE SEQUENCE [LARGE SCALE GENOMIC DNA]</scope>
    <source>
        <strain evidence="4">CCUG 54939</strain>
    </source>
</reference>
<gene>
    <name evidence="3" type="ORF">ACFOSS_15580</name>
</gene>
<evidence type="ECO:0000256" key="1">
    <source>
        <dbReference type="ARBA" id="ARBA00007100"/>
    </source>
</evidence>
<keyword evidence="4" id="KW-1185">Reference proteome</keyword>
<evidence type="ECO:0000313" key="4">
    <source>
        <dbReference type="Proteomes" id="UP001595692"/>
    </source>
</evidence>
<evidence type="ECO:0000259" key="2">
    <source>
        <dbReference type="Pfam" id="PF13369"/>
    </source>
</evidence>
<feature type="domain" description="Protein SirB1 N-terminal" evidence="2">
    <location>
        <begin position="35"/>
        <end position="181"/>
    </location>
</feature>
<name>A0ABV8CS59_9GAMM</name>
<comment type="similarity">
    <text evidence="1">Belongs to the UPF0162 family.</text>
</comment>
<dbReference type="PANTHER" id="PTHR31350:SF21">
    <property type="entry name" value="F-BOX ONLY PROTEIN 21"/>
    <property type="match status" value="1"/>
</dbReference>
<dbReference type="EMBL" id="JBHSAF010000015">
    <property type="protein sequence ID" value="MFC3914870.1"/>
    <property type="molecule type" value="Genomic_DNA"/>
</dbReference>
<comment type="caution">
    <text evidence="3">The sequence shown here is derived from an EMBL/GenBank/DDBJ whole genome shotgun (WGS) entry which is preliminary data.</text>
</comment>
<accession>A0ABV8CS59</accession>
<organism evidence="3 4">
    <name type="scientific">Pseudaeromonas sharmana</name>
    <dbReference type="NCBI Taxonomy" id="328412"/>
    <lineage>
        <taxon>Bacteria</taxon>
        <taxon>Pseudomonadati</taxon>
        <taxon>Pseudomonadota</taxon>
        <taxon>Gammaproteobacteria</taxon>
        <taxon>Aeromonadales</taxon>
        <taxon>Aeromonadaceae</taxon>
        <taxon>Pseudaeromonas</taxon>
    </lineage>
</organism>
<dbReference type="Proteomes" id="UP001595692">
    <property type="component" value="Unassembled WGS sequence"/>
</dbReference>
<proteinExistence type="inferred from homology"/>
<dbReference type="PANTHER" id="PTHR31350">
    <property type="entry name" value="SI:DKEY-261L7.2"/>
    <property type="match status" value="1"/>
</dbReference>